<keyword evidence="1" id="KW-0812">Transmembrane</keyword>
<dbReference type="OrthoDB" id="9894704at2"/>
<evidence type="ECO:0000313" key="2">
    <source>
        <dbReference type="EMBL" id="RZS75958.1"/>
    </source>
</evidence>
<keyword evidence="3" id="KW-1185">Reference proteome</keyword>
<evidence type="ECO:0000313" key="3">
    <source>
        <dbReference type="Proteomes" id="UP000293874"/>
    </source>
</evidence>
<reference evidence="2 3" key="1">
    <citation type="submission" date="2019-02" db="EMBL/GenBank/DDBJ databases">
        <title>Genomic Encyclopedia of Type Strains, Phase IV (KMG-IV): sequencing the most valuable type-strain genomes for metagenomic binning, comparative biology and taxonomic classification.</title>
        <authorList>
            <person name="Goeker M."/>
        </authorList>
    </citation>
    <scope>NUCLEOTIDE SEQUENCE [LARGE SCALE GENOMIC DNA]</scope>
    <source>
        <strain evidence="2 3">DSM 18116</strain>
    </source>
</reference>
<dbReference type="AlphaFoldDB" id="A0A4Q7N4M9"/>
<dbReference type="Proteomes" id="UP000293874">
    <property type="component" value="Unassembled WGS sequence"/>
</dbReference>
<gene>
    <name evidence="2" type="ORF">EV199_1834</name>
</gene>
<dbReference type="EMBL" id="SGXA01000001">
    <property type="protein sequence ID" value="RZS75958.1"/>
    <property type="molecule type" value="Genomic_DNA"/>
</dbReference>
<protein>
    <recommendedName>
        <fullName evidence="4">Phage abortive infection protein</fullName>
    </recommendedName>
</protein>
<keyword evidence="1" id="KW-0472">Membrane</keyword>
<evidence type="ECO:0008006" key="4">
    <source>
        <dbReference type="Google" id="ProtNLM"/>
    </source>
</evidence>
<name>A0A4Q7N4M9_9BACT</name>
<proteinExistence type="predicted"/>
<organism evidence="2 3">
    <name type="scientific">Pseudobacter ginsenosidimutans</name>
    <dbReference type="NCBI Taxonomy" id="661488"/>
    <lineage>
        <taxon>Bacteria</taxon>
        <taxon>Pseudomonadati</taxon>
        <taxon>Bacteroidota</taxon>
        <taxon>Chitinophagia</taxon>
        <taxon>Chitinophagales</taxon>
        <taxon>Chitinophagaceae</taxon>
        <taxon>Pseudobacter</taxon>
    </lineage>
</organism>
<feature type="transmembrane region" description="Helical" evidence="1">
    <location>
        <begin position="6"/>
        <end position="28"/>
    </location>
</feature>
<evidence type="ECO:0000256" key="1">
    <source>
        <dbReference type="SAM" id="Phobius"/>
    </source>
</evidence>
<comment type="caution">
    <text evidence="2">The sequence shown here is derived from an EMBL/GenBank/DDBJ whole genome shotgun (WGS) entry which is preliminary data.</text>
</comment>
<keyword evidence="1" id="KW-1133">Transmembrane helix</keyword>
<dbReference type="RefSeq" id="WP_130540290.1">
    <property type="nucleotide sequence ID" value="NZ_CP042431.1"/>
</dbReference>
<feature type="transmembrane region" description="Helical" evidence="1">
    <location>
        <begin position="49"/>
        <end position="70"/>
    </location>
</feature>
<sequence length="267" mass="31269">MSISKLVTILLLILIFSLLFIFFLVFRFDRNFIPLLDDNSIKDTVRFELIKNLLNLSLLTIVGGLIAYLFKSREIAQKREQDIKDELRKQEQIRIEIRMDYFKRLGNIYRNIKNARRALRAGGLTTAYLNGQDDPPALLIRGVYLDLYREQMEVVNKYQLELEGLKLESRSLPAFVHLSNVHIYLGTMEDYLRKILNEFEAVSPLLKSGKAVHFKQLERLDEFTGRVTKNREFCFSKGKPPNIDYRFTESFSDLYDEVIEEIGKNLS</sequence>
<accession>A0A4Q7N4M9</accession>